<name>A0A2A2EP90_9GAMM</name>
<dbReference type="PANTHER" id="PTHR30314:SF3">
    <property type="entry name" value="MITOCHONDRIAL DIVISION PROTEIN FSZA"/>
    <property type="match status" value="1"/>
</dbReference>
<dbReference type="OrthoDB" id="9813375at2"/>
<organism evidence="4 5">
    <name type="scientific">Halomonas salipaludis</name>
    <dbReference type="NCBI Taxonomy" id="2032625"/>
    <lineage>
        <taxon>Bacteria</taxon>
        <taxon>Pseudomonadati</taxon>
        <taxon>Pseudomonadota</taxon>
        <taxon>Gammaproteobacteria</taxon>
        <taxon>Oceanospirillales</taxon>
        <taxon>Halomonadaceae</taxon>
        <taxon>Halomonas</taxon>
    </lineage>
</organism>
<evidence type="ECO:0000313" key="4">
    <source>
        <dbReference type="EMBL" id="PAU74350.1"/>
    </source>
</evidence>
<accession>A0A2A2EP90</accession>
<protein>
    <recommendedName>
        <fullName evidence="3">Tubulin/FtsZ GTPase domain-containing protein</fullName>
    </recommendedName>
</protein>
<dbReference type="PANTHER" id="PTHR30314">
    <property type="entry name" value="CELL DIVISION PROTEIN FTSZ-RELATED"/>
    <property type="match status" value="1"/>
</dbReference>
<dbReference type="GO" id="GO:0005737">
    <property type="term" value="C:cytoplasm"/>
    <property type="evidence" value="ECO:0007669"/>
    <property type="project" value="TreeGrafter"/>
</dbReference>
<keyword evidence="5" id="KW-1185">Reference proteome</keyword>
<gene>
    <name evidence="4" type="ORF">CK498_22660</name>
</gene>
<dbReference type="GO" id="GO:0005525">
    <property type="term" value="F:GTP binding"/>
    <property type="evidence" value="ECO:0007669"/>
    <property type="project" value="UniProtKB-KW"/>
</dbReference>
<evidence type="ECO:0000256" key="1">
    <source>
        <dbReference type="ARBA" id="ARBA00022741"/>
    </source>
</evidence>
<dbReference type="SUPFAM" id="SSF52490">
    <property type="entry name" value="Tubulin nucleotide-binding domain-like"/>
    <property type="match status" value="1"/>
</dbReference>
<reference evidence="4 5" key="1">
    <citation type="submission" date="2017-08" db="EMBL/GenBank/DDBJ databases">
        <title>Halomonas alkalisoli sp. nov., isolated from saline alkaline soil.</title>
        <authorList>
            <person name="Wang D."/>
            <person name="Zhang G."/>
        </authorList>
    </citation>
    <scope>NUCLEOTIDE SEQUENCE [LARGE SCALE GENOMIC DNA]</scope>
    <source>
        <strain evidence="4 5">WRN001</strain>
    </source>
</reference>
<dbReference type="Proteomes" id="UP000217771">
    <property type="component" value="Unassembled WGS sequence"/>
</dbReference>
<dbReference type="GO" id="GO:0032153">
    <property type="term" value="C:cell division site"/>
    <property type="evidence" value="ECO:0007669"/>
    <property type="project" value="TreeGrafter"/>
</dbReference>
<dbReference type="AlphaFoldDB" id="A0A2A2EP90"/>
<keyword evidence="2" id="KW-0342">GTP-binding</keyword>
<dbReference type="EMBL" id="NSKB01000011">
    <property type="protein sequence ID" value="PAU74350.1"/>
    <property type="molecule type" value="Genomic_DNA"/>
</dbReference>
<dbReference type="InterPro" id="IPR003008">
    <property type="entry name" value="Tubulin_FtsZ_GTPase"/>
</dbReference>
<dbReference type="InterPro" id="IPR045061">
    <property type="entry name" value="FtsZ/CetZ"/>
</dbReference>
<dbReference type="GO" id="GO:0051301">
    <property type="term" value="P:cell division"/>
    <property type="evidence" value="ECO:0007669"/>
    <property type="project" value="TreeGrafter"/>
</dbReference>
<dbReference type="Gene3D" id="3.40.50.1440">
    <property type="entry name" value="Tubulin/FtsZ, GTPase domain"/>
    <property type="match status" value="1"/>
</dbReference>
<evidence type="ECO:0000313" key="5">
    <source>
        <dbReference type="Proteomes" id="UP000217771"/>
    </source>
</evidence>
<dbReference type="Pfam" id="PF00091">
    <property type="entry name" value="Tubulin"/>
    <property type="match status" value="1"/>
</dbReference>
<sequence length="193" mass="19820">MKDSGMKELTVIGVGGAGLSLAQQAHKRIGGRFLAINTDREQLKGLPAGQGLVIGPHSCGGKSAVSPARGRKAVEESLGDIRALLPDSGKAVLLAGLGGGAGTGAMPTLAKEVIQRDLNLLVAVTLPFGLEAERREAALTGLKELEATGATIITHDHAKHLTGFSGLEEALASSAEALAERVQLWMEGESDAQ</sequence>
<dbReference type="PRINTS" id="PR00423">
    <property type="entry name" value="CELLDVISFTSZ"/>
</dbReference>
<keyword evidence="1" id="KW-0547">Nucleotide-binding</keyword>
<proteinExistence type="predicted"/>
<dbReference type="GO" id="GO:0003924">
    <property type="term" value="F:GTPase activity"/>
    <property type="evidence" value="ECO:0007669"/>
    <property type="project" value="InterPro"/>
</dbReference>
<comment type="caution">
    <text evidence="4">The sequence shown here is derived from an EMBL/GenBank/DDBJ whole genome shotgun (WGS) entry which is preliminary data.</text>
</comment>
<feature type="domain" description="Tubulin/FtsZ GTPase" evidence="3">
    <location>
        <begin position="8"/>
        <end position="182"/>
    </location>
</feature>
<dbReference type="SMART" id="SM00864">
    <property type="entry name" value="Tubulin"/>
    <property type="match status" value="1"/>
</dbReference>
<evidence type="ECO:0000256" key="2">
    <source>
        <dbReference type="ARBA" id="ARBA00023134"/>
    </source>
</evidence>
<dbReference type="InterPro" id="IPR036525">
    <property type="entry name" value="Tubulin/FtsZ_GTPase_sf"/>
</dbReference>
<evidence type="ECO:0000259" key="3">
    <source>
        <dbReference type="SMART" id="SM00864"/>
    </source>
</evidence>